<reference evidence="1" key="1">
    <citation type="submission" date="2013-11" db="EMBL/GenBank/DDBJ databases">
        <title>The Genome Sequence of Phytophthora parasitica CJ02B3.</title>
        <authorList>
            <consortium name="The Broad Institute Genomics Platform"/>
            <person name="Russ C."/>
            <person name="Tyler B."/>
            <person name="Panabieres F."/>
            <person name="Shan W."/>
            <person name="Tripathy S."/>
            <person name="Grunwald N."/>
            <person name="Machado M."/>
            <person name="Johnson C.S."/>
            <person name="Arredondo F."/>
            <person name="Hong C."/>
            <person name="Coffey M."/>
            <person name="Young S.K."/>
            <person name="Zeng Q."/>
            <person name="Gargeya S."/>
            <person name="Fitzgerald M."/>
            <person name="Abouelleil A."/>
            <person name="Alvarado L."/>
            <person name="Chapman S.B."/>
            <person name="Gainer-Dewar J."/>
            <person name="Goldberg J."/>
            <person name="Griggs A."/>
            <person name="Gujja S."/>
            <person name="Hansen M."/>
            <person name="Howarth C."/>
            <person name="Imamovic A."/>
            <person name="Ireland A."/>
            <person name="Larimer J."/>
            <person name="McCowan C."/>
            <person name="Murphy C."/>
            <person name="Pearson M."/>
            <person name="Poon T.W."/>
            <person name="Priest M."/>
            <person name="Roberts A."/>
            <person name="Saif S."/>
            <person name="Shea T."/>
            <person name="Sykes S."/>
            <person name="Wortman J."/>
            <person name="Nusbaum C."/>
            <person name="Birren B."/>
        </authorList>
    </citation>
    <scope>NUCLEOTIDE SEQUENCE [LARGE SCALE GENOMIC DNA]</scope>
    <source>
        <strain evidence="1">CJ02B3</strain>
    </source>
</reference>
<proteinExistence type="predicted"/>
<name>W2FJ49_PHYNI</name>
<evidence type="ECO:0000313" key="1">
    <source>
        <dbReference type="EMBL" id="ETK70669.1"/>
    </source>
</evidence>
<accession>W2FJ49</accession>
<dbReference type="AlphaFoldDB" id="W2FJ49"/>
<gene>
    <name evidence="1" type="ORF">L915_22004</name>
</gene>
<feature type="non-terminal residue" evidence="1">
    <location>
        <position position="111"/>
    </location>
</feature>
<dbReference type="Proteomes" id="UP000053236">
    <property type="component" value="Unassembled WGS sequence"/>
</dbReference>
<protein>
    <submittedName>
        <fullName evidence="1">Uncharacterized protein</fullName>
    </submittedName>
</protein>
<dbReference type="EMBL" id="KI690248">
    <property type="protein sequence ID" value="ETK70669.1"/>
    <property type="molecule type" value="Genomic_DNA"/>
</dbReference>
<sequence>MSTEVESGAYLAAVTVVPESSFTAGTPEREGTPKNINAEISVSSRNTETRVKKEEAEMTAAMKDGDNDDFEMDFQDSSLGAEQRRLFVEMLKDMRDLFVETSKKPGRTELL</sequence>
<dbReference type="VEuPathDB" id="FungiDB:PPTG_22981"/>
<organism evidence="1">
    <name type="scientific">Phytophthora nicotianae</name>
    <name type="common">Potato buckeye rot agent</name>
    <name type="synonym">Phytophthora parasitica</name>
    <dbReference type="NCBI Taxonomy" id="4792"/>
    <lineage>
        <taxon>Eukaryota</taxon>
        <taxon>Sar</taxon>
        <taxon>Stramenopiles</taxon>
        <taxon>Oomycota</taxon>
        <taxon>Peronosporomycetes</taxon>
        <taxon>Peronosporales</taxon>
        <taxon>Peronosporaceae</taxon>
        <taxon>Phytophthora</taxon>
    </lineage>
</organism>